<feature type="domain" description="Macro" evidence="5">
    <location>
        <begin position="52"/>
        <end position="233"/>
    </location>
</feature>
<dbReference type="GO" id="GO:0042278">
    <property type="term" value="P:purine nucleoside metabolic process"/>
    <property type="evidence" value="ECO:0007669"/>
    <property type="project" value="TreeGrafter"/>
</dbReference>
<dbReference type="GO" id="GO:0005654">
    <property type="term" value="C:nucleoplasm"/>
    <property type="evidence" value="ECO:0007669"/>
    <property type="project" value="TreeGrafter"/>
</dbReference>
<name>A0AAQ4NPA9_GASAC</name>
<evidence type="ECO:0000256" key="4">
    <source>
        <dbReference type="SAM" id="MobiDB-lite"/>
    </source>
</evidence>
<dbReference type="PROSITE" id="PS51154">
    <property type="entry name" value="MACRO"/>
    <property type="match status" value="1"/>
</dbReference>
<comment type="catalytic activity">
    <reaction evidence="2">
        <text>alpha-NAD(+) + H2O = ADP-D-ribose + nicotinamide + H(+)</text>
        <dbReference type="Rhea" id="RHEA:68792"/>
        <dbReference type="ChEBI" id="CHEBI:15377"/>
        <dbReference type="ChEBI" id="CHEBI:15378"/>
        <dbReference type="ChEBI" id="CHEBI:17154"/>
        <dbReference type="ChEBI" id="CHEBI:57967"/>
        <dbReference type="ChEBI" id="CHEBI:77017"/>
    </reaction>
</comment>
<dbReference type="Ensembl" id="ENSGACT00000033753.1">
    <property type="protein sequence ID" value="ENSGACP00000028267.1"/>
    <property type="gene ID" value="ENSGACG00000034224.1"/>
</dbReference>
<dbReference type="Gene3D" id="3.40.220.10">
    <property type="entry name" value="Leucine Aminopeptidase, subunit E, domain 1"/>
    <property type="match status" value="1"/>
</dbReference>
<dbReference type="AlphaFoldDB" id="A0AAQ4NPA9"/>
<dbReference type="GO" id="GO:0140291">
    <property type="term" value="P:peptidyl-glutamate ADP-deribosylation"/>
    <property type="evidence" value="ECO:0007669"/>
    <property type="project" value="TreeGrafter"/>
</dbReference>
<dbReference type="GO" id="GO:0140293">
    <property type="term" value="F:ADP-ribosylglutamate hydrolase activity"/>
    <property type="evidence" value="ECO:0007669"/>
    <property type="project" value="TreeGrafter"/>
</dbReference>
<proteinExistence type="inferred from homology"/>
<feature type="compositionally biased region" description="Acidic residues" evidence="4">
    <location>
        <begin position="295"/>
        <end position="306"/>
    </location>
</feature>
<dbReference type="InterPro" id="IPR002589">
    <property type="entry name" value="Macro_dom"/>
</dbReference>
<evidence type="ECO:0000256" key="1">
    <source>
        <dbReference type="ARBA" id="ARBA00022801"/>
    </source>
</evidence>
<feature type="compositionally biased region" description="Basic and acidic residues" evidence="4">
    <location>
        <begin position="313"/>
        <end position="329"/>
    </location>
</feature>
<dbReference type="SUPFAM" id="SSF52949">
    <property type="entry name" value="Macro domain-like"/>
    <property type="match status" value="1"/>
</dbReference>
<evidence type="ECO:0000259" key="5">
    <source>
        <dbReference type="PROSITE" id="PS51154"/>
    </source>
</evidence>
<dbReference type="CDD" id="cd02908">
    <property type="entry name" value="Macro_OAADPr_deacetylase"/>
    <property type="match status" value="1"/>
</dbReference>
<dbReference type="PANTHER" id="PTHR11106:SF104">
    <property type="entry name" value="ADP-RIBOSE GLYCOHYDROLASE MACROD2"/>
    <property type="match status" value="1"/>
</dbReference>
<protein>
    <submittedName>
        <fullName evidence="6">Mono-ADP ribosylhydrolase 2</fullName>
    </submittedName>
</protein>
<comment type="similarity">
    <text evidence="3">Belongs to the MacroD-type family. MacroD1/2-like subfamily.</text>
</comment>
<reference evidence="6" key="3">
    <citation type="submission" date="2025-09" db="UniProtKB">
        <authorList>
            <consortium name="Ensembl"/>
        </authorList>
    </citation>
    <scope>IDENTIFICATION</scope>
</reference>
<feature type="compositionally biased region" description="Basic and acidic residues" evidence="4">
    <location>
        <begin position="244"/>
        <end position="258"/>
    </location>
</feature>
<evidence type="ECO:0000313" key="7">
    <source>
        <dbReference type="Proteomes" id="UP000007635"/>
    </source>
</evidence>
<dbReference type="PANTHER" id="PTHR11106">
    <property type="entry name" value="GANGLIOSIDE INDUCED DIFFERENTIATION ASSOCIATED PROTEIN 2-RELATED"/>
    <property type="match status" value="1"/>
</dbReference>
<dbReference type="InterPro" id="IPR043472">
    <property type="entry name" value="Macro_dom-like"/>
</dbReference>
<dbReference type="GeneTree" id="ENSGT00940000157404"/>
<reference evidence="6 7" key="1">
    <citation type="journal article" date="2021" name="G3 (Bethesda)">
        <title>Improved contiguity of the threespine stickleback genome using long-read sequencing.</title>
        <authorList>
            <person name="Nath S."/>
            <person name="Shaw D.E."/>
            <person name="White M.A."/>
        </authorList>
    </citation>
    <scope>NUCLEOTIDE SEQUENCE [LARGE SCALE GENOMIC DNA]</scope>
    <source>
        <strain evidence="6 7">Lake Benthic</strain>
    </source>
</reference>
<feature type="region of interest" description="Disordered" evidence="4">
    <location>
        <begin position="230"/>
        <end position="381"/>
    </location>
</feature>
<sequence>MSKKKKDWKTEKERLLRLDREERRKEYRRQDFVSLDSISTLRQDSRPNDEDEGSELPGGGLRDKVSLYKGDITVLELDAIVNAANSSLLGGGGVDGCIHKAAGSCLYDECHSLNGCETGKAKITCGYDLPAKYVIHTVGPVARGHVGPTETNDLTSCYQSSLRLMKEHDLTTVAFPCISTGIYGFPNEPAAGIALNTVKSWIEENPDKIKRVIFCVFLETDFAIYKKKMSDIFPDDTPPSTKSTTKEERDESNRGKEEMGDENEGDDAAAGGEDVDMASQNPDENSGNEEPSQEKDEDENEQEQNEDIGIGNNEEKDEAKGIDSKKDEVTAEEEQPAVKADHDDTAKFTVEMEDVSEISNTGTSNGEEMKDPVESSEEPDSLLTDSIQSKALCSRVLPSFTLIVSIFPSVRLRLPPSLGASLYEILTLLRRTNEQLREGQSTRSHRQQNCAEANQPRWCQTGPCQYGL</sequence>
<reference evidence="6" key="2">
    <citation type="submission" date="2025-08" db="UniProtKB">
        <authorList>
            <consortium name="Ensembl"/>
        </authorList>
    </citation>
    <scope>IDENTIFICATION</scope>
</reference>
<organism evidence="6 7">
    <name type="scientific">Gasterosteus aculeatus aculeatus</name>
    <name type="common">three-spined stickleback</name>
    <dbReference type="NCBI Taxonomy" id="481459"/>
    <lineage>
        <taxon>Eukaryota</taxon>
        <taxon>Metazoa</taxon>
        <taxon>Chordata</taxon>
        <taxon>Craniata</taxon>
        <taxon>Vertebrata</taxon>
        <taxon>Euteleostomi</taxon>
        <taxon>Actinopterygii</taxon>
        <taxon>Neopterygii</taxon>
        <taxon>Teleostei</taxon>
        <taxon>Neoteleostei</taxon>
        <taxon>Acanthomorphata</taxon>
        <taxon>Eupercaria</taxon>
        <taxon>Perciformes</taxon>
        <taxon>Cottioidei</taxon>
        <taxon>Gasterosteales</taxon>
        <taxon>Gasterosteidae</taxon>
        <taxon>Gasterosteus</taxon>
    </lineage>
</organism>
<feature type="compositionally biased region" description="Polar residues" evidence="4">
    <location>
        <begin position="279"/>
        <end position="290"/>
    </location>
</feature>
<dbReference type="SMART" id="SM00506">
    <property type="entry name" value="A1pp"/>
    <property type="match status" value="1"/>
</dbReference>
<dbReference type="Pfam" id="PF01661">
    <property type="entry name" value="Macro"/>
    <property type="match status" value="1"/>
</dbReference>
<evidence type="ECO:0000256" key="2">
    <source>
        <dbReference type="ARBA" id="ARBA00049015"/>
    </source>
</evidence>
<keyword evidence="7" id="KW-1185">Reference proteome</keyword>
<evidence type="ECO:0000313" key="6">
    <source>
        <dbReference type="Ensembl" id="ENSGACP00000028267.1"/>
    </source>
</evidence>
<evidence type="ECO:0000256" key="3">
    <source>
        <dbReference type="ARBA" id="ARBA00093460"/>
    </source>
</evidence>
<accession>A0AAQ4NPA9</accession>
<keyword evidence="1" id="KW-0378">Hydrolase</keyword>
<dbReference type="GO" id="GO:0006974">
    <property type="term" value="P:DNA damage response"/>
    <property type="evidence" value="ECO:0007669"/>
    <property type="project" value="TreeGrafter"/>
</dbReference>
<feature type="compositionally biased region" description="Polar residues" evidence="4">
    <location>
        <begin position="357"/>
        <end position="366"/>
    </location>
</feature>
<dbReference type="Proteomes" id="UP000007635">
    <property type="component" value="Chromosome VI"/>
</dbReference>
<dbReference type="FunFam" id="3.40.220.10:FF:000003">
    <property type="entry name" value="O-acetyl-ADP-ribose deacetylase MACROD2"/>
    <property type="match status" value="1"/>
</dbReference>
<dbReference type="NCBIfam" id="NF001664">
    <property type="entry name" value="PRK00431.1-6"/>
    <property type="match status" value="1"/>
</dbReference>
<feature type="region of interest" description="Disordered" evidence="4">
    <location>
        <begin position="38"/>
        <end position="60"/>
    </location>
</feature>